<organism evidence="2 3">
    <name type="scientific">Actinobaculum massiliense ACS-171-V-Col2</name>
    <dbReference type="NCBI Taxonomy" id="883066"/>
    <lineage>
        <taxon>Bacteria</taxon>
        <taxon>Bacillati</taxon>
        <taxon>Actinomycetota</taxon>
        <taxon>Actinomycetes</taxon>
        <taxon>Actinomycetales</taxon>
        <taxon>Actinomycetaceae</taxon>
        <taxon>Actinobaculum</taxon>
    </lineage>
</organism>
<dbReference type="PATRIC" id="fig|883066.3.peg.1461"/>
<evidence type="ECO:0000313" key="2">
    <source>
        <dbReference type="EMBL" id="EKU94942.1"/>
    </source>
</evidence>
<evidence type="ECO:0000256" key="1">
    <source>
        <dbReference type="SAM" id="Phobius"/>
    </source>
</evidence>
<dbReference type="STRING" id="202789.GCA_001457435_00713"/>
<proteinExistence type="predicted"/>
<dbReference type="RefSeq" id="WP_007001602.1">
    <property type="nucleotide sequence ID" value="NZ_JH992955.1"/>
</dbReference>
<keyword evidence="1" id="KW-0472">Membrane</keyword>
<name>K9EVF4_9ACTO</name>
<feature type="transmembrane region" description="Helical" evidence="1">
    <location>
        <begin position="49"/>
        <end position="70"/>
    </location>
</feature>
<dbReference type="AlphaFoldDB" id="K9EVF4"/>
<dbReference type="EMBL" id="AGWL01000007">
    <property type="protein sequence ID" value="EKU94942.1"/>
    <property type="molecule type" value="Genomic_DNA"/>
</dbReference>
<gene>
    <name evidence="2" type="ORF">HMPREF9233_01396</name>
</gene>
<protein>
    <submittedName>
        <fullName evidence="2">Uncharacterized protein</fullName>
    </submittedName>
</protein>
<comment type="caution">
    <text evidence="2">The sequence shown here is derived from an EMBL/GenBank/DDBJ whole genome shotgun (WGS) entry which is preliminary data.</text>
</comment>
<keyword evidence="1" id="KW-0812">Transmembrane</keyword>
<dbReference type="HOGENOM" id="CLU_178345_1_0_11"/>
<dbReference type="Proteomes" id="UP000009888">
    <property type="component" value="Unassembled WGS sequence"/>
</dbReference>
<keyword evidence="3" id="KW-1185">Reference proteome</keyword>
<sequence length="90" mass="9803">MRHTHTPIFQPSLRDQLARLERSALGSLPGRPAVGGDFLRDDADERGDVPGWVMVTLMTVALVIAIWAVAGPALVDLFNTAIERVKQGLQ</sequence>
<keyword evidence="1" id="KW-1133">Transmembrane helix</keyword>
<accession>K9EVF4</accession>
<reference evidence="2 3" key="1">
    <citation type="submission" date="2012-09" db="EMBL/GenBank/DDBJ databases">
        <title>The Genome Sequence of Actinobaculum massiliae ACS-171-V-COL2.</title>
        <authorList>
            <consortium name="The Broad Institute Genome Sequencing Platform"/>
            <person name="Earl A."/>
            <person name="Ward D."/>
            <person name="Feldgarden M."/>
            <person name="Gevers D."/>
            <person name="Saerens B."/>
            <person name="Vaneechoutte M."/>
            <person name="Walker B."/>
            <person name="Young S.K."/>
            <person name="Zeng Q."/>
            <person name="Gargeya S."/>
            <person name="Fitzgerald M."/>
            <person name="Haas B."/>
            <person name="Abouelleil A."/>
            <person name="Alvarado L."/>
            <person name="Arachchi H.M."/>
            <person name="Berlin A."/>
            <person name="Chapman S.B."/>
            <person name="Goldberg J."/>
            <person name="Griggs A."/>
            <person name="Gujja S."/>
            <person name="Hansen M."/>
            <person name="Howarth C."/>
            <person name="Imamovic A."/>
            <person name="Larimer J."/>
            <person name="McCowen C."/>
            <person name="Montmayeur A."/>
            <person name="Murphy C."/>
            <person name="Neiman D."/>
            <person name="Pearson M."/>
            <person name="Priest M."/>
            <person name="Roberts A."/>
            <person name="Saif S."/>
            <person name="Shea T."/>
            <person name="Sisk P."/>
            <person name="Sykes S."/>
            <person name="Wortman J."/>
            <person name="Nusbaum C."/>
            <person name="Birren B."/>
        </authorList>
    </citation>
    <scope>NUCLEOTIDE SEQUENCE [LARGE SCALE GENOMIC DNA]</scope>
    <source>
        <strain evidence="3">ACS-171-V-Col2</strain>
    </source>
</reference>
<evidence type="ECO:0000313" key="3">
    <source>
        <dbReference type="Proteomes" id="UP000009888"/>
    </source>
</evidence>
<dbReference type="eggNOG" id="ENOG5033A03">
    <property type="taxonomic scope" value="Bacteria"/>
</dbReference>